<dbReference type="InterPro" id="IPR012147">
    <property type="entry name" value="P_Ac_Bu_trans"/>
</dbReference>
<keyword evidence="6" id="KW-1185">Reference proteome</keyword>
<dbReference type="Pfam" id="PF01515">
    <property type="entry name" value="PTA_PTB"/>
    <property type="match status" value="1"/>
</dbReference>
<evidence type="ECO:0000256" key="2">
    <source>
        <dbReference type="ARBA" id="ARBA00022679"/>
    </source>
</evidence>
<keyword evidence="2" id="KW-0808">Transferase</keyword>
<sequence>MDFDEIFKKESSKMITLSICRAGDITVLEPVIKLIESHNIRCHLIDDRPKLERLLDSMGQAELLESNLFIHHVTDDEEAAHSALRLIAQGKADILVKGMVPTATLLREVLKKEHGVVESTMLSHVALFDPPNYHKALLLSDAAMNIAPDLEQKKQIINNTSEAAQMLGISKPKVALLSAVEKVTDKMPSTVDAHALVEMGTQDFKYDIIMEGPLQYDLAISKKAAAQKGVQSEVAGDADILIAPNIEAGNILYKSLVYSAEARVASVLTGARVPIVLTSRADSSEDRFNSINLAMALSK</sequence>
<comment type="caution">
    <text evidence="5">The sequence shown here is derived from an EMBL/GenBank/DDBJ whole genome shotgun (WGS) entry which is preliminary data.</text>
</comment>
<dbReference type="PANTHER" id="PTHR43356:SF2">
    <property type="entry name" value="PHOSPHATE ACETYLTRANSFERASE"/>
    <property type="match status" value="1"/>
</dbReference>
<dbReference type="RefSeq" id="WP_344702874.1">
    <property type="nucleotide sequence ID" value="NZ_BAABCK010000023.1"/>
</dbReference>
<dbReference type="SUPFAM" id="SSF53659">
    <property type="entry name" value="Isocitrate/Isopropylmalate dehydrogenase-like"/>
    <property type="match status" value="1"/>
</dbReference>
<dbReference type="Gene3D" id="3.40.718.10">
    <property type="entry name" value="Isopropylmalate Dehydrogenase"/>
    <property type="match status" value="1"/>
</dbReference>
<evidence type="ECO:0000259" key="4">
    <source>
        <dbReference type="Pfam" id="PF01515"/>
    </source>
</evidence>
<accession>A0ABP7EUU3</accession>
<evidence type="ECO:0000256" key="3">
    <source>
        <dbReference type="ARBA" id="ARBA00023315"/>
    </source>
</evidence>
<dbReference type="EMBL" id="BAABCK010000023">
    <property type="protein sequence ID" value="GAA3725380.1"/>
    <property type="molecule type" value="Genomic_DNA"/>
</dbReference>
<comment type="similarity">
    <text evidence="1">Belongs to the phosphate acetyltransferase and butyryltransferase family.</text>
</comment>
<reference evidence="6" key="1">
    <citation type="journal article" date="2019" name="Int. J. Syst. Evol. Microbiol.">
        <title>The Global Catalogue of Microorganisms (GCM) 10K type strain sequencing project: providing services to taxonomists for standard genome sequencing and annotation.</title>
        <authorList>
            <consortium name="The Broad Institute Genomics Platform"/>
            <consortium name="The Broad Institute Genome Sequencing Center for Infectious Disease"/>
            <person name="Wu L."/>
            <person name="Ma J."/>
        </authorList>
    </citation>
    <scope>NUCLEOTIDE SEQUENCE [LARGE SCALE GENOMIC DNA]</scope>
    <source>
        <strain evidence="6">JCM 16981</strain>
    </source>
</reference>
<feature type="domain" description="Phosphate acetyl/butaryl transferase" evidence="4">
    <location>
        <begin position="78"/>
        <end position="294"/>
    </location>
</feature>
<gene>
    <name evidence="5" type="primary">yqiS</name>
    <name evidence="5" type="ORF">GCM10022378_14070</name>
</gene>
<organism evidence="5 6">
    <name type="scientific">Salinicoccus jeotgali</name>
    <dbReference type="NCBI Taxonomy" id="381634"/>
    <lineage>
        <taxon>Bacteria</taxon>
        <taxon>Bacillati</taxon>
        <taxon>Bacillota</taxon>
        <taxon>Bacilli</taxon>
        <taxon>Bacillales</taxon>
        <taxon>Staphylococcaceae</taxon>
        <taxon>Salinicoccus</taxon>
    </lineage>
</organism>
<name>A0ABP7EUU3_9STAP</name>
<protein>
    <submittedName>
        <fullName evidence="5">Phosphate butyryltransferase</fullName>
    </submittedName>
</protein>
<dbReference type="InterPro" id="IPR002505">
    <property type="entry name" value="PTA_PTB"/>
</dbReference>
<dbReference type="PANTHER" id="PTHR43356">
    <property type="entry name" value="PHOSPHATE ACETYLTRANSFERASE"/>
    <property type="match status" value="1"/>
</dbReference>
<dbReference type="Proteomes" id="UP001500920">
    <property type="component" value="Unassembled WGS sequence"/>
</dbReference>
<keyword evidence="3" id="KW-0012">Acyltransferase</keyword>
<evidence type="ECO:0000256" key="1">
    <source>
        <dbReference type="ARBA" id="ARBA00005656"/>
    </source>
</evidence>
<dbReference type="InterPro" id="IPR050500">
    <property type="entry name" value="Phos_Acetyltrans/Butyryltrans"/>
</dbReference>
<proteinExistence type="inferred from homology"/>
<evidence type="ECO:0000313" key="5">
    <source>
        <dbReference type="EMBL" id="GAA3725380.1"/>
    </source>
</evidence>
<dbReference type="PIRSF" id="PIRSF000428">
    <property type="entry name" value="P_Ac_trans"/>
    <property type="match status" value="1"/>
</dbReference>
<evidence type="ECO:0000313" key="6">
    <source>
        <dbReference type="Proteomes" id="UP001500920"/>
    </source>
</evidence>